<reference evidence="1 2" key="1">
    <citation type="submission" date="2024-02" db="EMBL/GenBank/DDBJ databases">
        <title>De novo assembly and annotation of 12 fungi associated with fruit tree decline syndrome in Ontario, Canada.</title>
        <authorList>
            <person name="Sulman M."/>
            <person name="Ellouze W."/>
            <person name="Ilyukhin E."/>
        </authorList>
    </citation>
    <scope>NUCLEOTIDE SEQUENCE [LARGE SCALE GENOMIC DNA]</scope>
    <source>
        <strain evidence="1 2">M42-189</strain>
    </source>
</reference>
<gene>
    <name evidence="1" type="ORF">SLS60_008579</name>
</gene>
<dbReference type="Proteomes" id="UP001521785">
    <property type="component" value="Unassembled WGS sequence"/>
</dbReference>
<keyword evidence="2" id="KW-1185">Reference proteome</keyword>
<accession>A0ABR3QZ14</accession>
<evidence type="ECO:0000313" key="2">
    <source>
        <dbReference type="Proteomes" id="UP001521785"/>
    </source>
</evidence>
<evidence type="ECO:0000313" key="1">
    <source>
        <dbReference type="EMBL" id="KAL1596997.1"/>
    </source>
</evidence>
<organism evidence="1 2">
    <name type="scientific">Paraconiothyrium brasiliense</name>
    <dbReference type="NCBI Taxonomy" id="300254"/>
    <lineage>
        <taxon>Eukaryota</taxon>
        <taxon>Fungi</taxon>
        <taxon>Dikarya</taxon>
        <taxon>Ascomycota</taxon>
        <taxon>Pezizomycotina</taxon>
        <taxon>Dothideomycetes</taxon>
        <taxon>Pleosporomycetidae</taxon>
        <taxon>Pleosporales</taxon>
        <taxon>Massarineae</taxon>
        <taxon>Didymosphaeriaceae</taxon>
        <taxon>Paraconiothyrium</taxon>
    </lineage>
</organism>
<proteinExistence type="predicted"/>
<comment type="caution">
    <text evidence="1">The sequence shown here is derived from an EMBL/GenBank/DDBJ whole genome shotgun (WGS) entry which is preliminary data.</text>
</comment>
<name>A0ABR3QZ14_9PLEO</name>
<dbReference type="EMBL" id="JAKJXO020000013">
    <property type="protein sequence ID" value="KAL1596997.1"/>
    <property type="molecule type" value="Genomic_DNA"/>
</dbReference>
<protein>
    <submittedName>
        <fullName evidence="1">Uncharacterized protein</fullName>
    </submittedName>
</protein>
<sequence length="263" mass="30616">MTLLETCRLIHSEAHELAFHNWYFHILDEPRTIKSTRFDRRYPRMWNAWKVTKAKKPDAREFIKKKTLSQRLSTLGARVNHLRYVGITMPHSKLDPLSANNPFLLTRLPLTELTISLTGSVGGHWKSDVKFYHSFISSLFYLNQTVGSSSALPPIHTLAKNRVERFIALQRWTYKPQPNELNRMLEALETKKVAVRATQDVLWKGFMFFGLMNQNEWRLVTPHPEGDRYLYFVDEEAFSGGGVLEFGRLDKRKAGLRTPLRAE</sequence>